<protein>
    <recommendedName>
        <fullName evidence="8">SURP motif domain-containing protein</fullName>
    </recommendedName>
</protein>
<dbReference type="InterPro" id="IPR000061">
    <property type="entry name" value="Surp"/>
</dbReference>
<dbReference type="InterPro" id="IPR022030">
    <property type="entry name" value="SF3A1_dom"/>
</dbReference>
<evidence type="ECO:0000313" key="10">
    <source>
        <dbReference type="Proteomes" id="UP000001514"/>
    </source>
</evidence>
<keyword evidence="3" id="KW-0747">Spliceosome</keyword>
<dbReference type="GO" id="GO:0045292">
    <property type="term" value="P:mRNA cis splicing, via spliceosome"/>
    <property type="evidence" value="ECO:0007669"/>
    <property type="project" value="InterPro"/>
</dbReference>
<dbReference type="FunFam" id="1.10.10.790:FF:000002">
    <property type="entry name" value="Splicing factor 3A subunit 1"/>
    <property type="match status" value="1"/>
</dbReference>
<feature type="non-terminal residue" evidence="9">
    <location>
        <position position="1"/>
    </location>
</feature>
<evidence type="ECO:0000256" key="2">
    <source>
        <dbReference type="ARBA" id="ARBA00022664"/>
    </source>
</evidence>
<dbReference type="Pfam" id="PF12230">
    <property type="entry name" value="PRP21_like_P"/>
    <property type="match status" value="1"/>
</dbReference>
<evidence type="ECO:0000256" key="7">
    <source>
        <dbReference type="SAM" id="MobiDB-lite"/>
    </source>
</evidence>
<dbReference type="OMA" id="HYASIDW"/>
<dbReference type="Pfam" id="PF01805">
    <property type="entry name" value="Surp"/>
    <property type="match status" value="2"/>
</dbReference>
<dbReference type="InterPro" id="IPR035967">
    <property type="entry name" value="SWAP/Surp_sf"/>
</dbReference>
<dbReference type="AlphaFoldDB" id="D8QRY9"/>
<dbReference type="STRING" id="88036.D8QRY9"/>
<keyword evidence="5" id="KW-0508">mRNA splicing</keyword>
<dbReference type="Gene3D" id="1.10.10.790">
    <property type="entry name" value="Surp module"/>
    <property type="match status" value="2"/>
</dbReference>
<dbReference type="GO" id="GO:0003723">
    <property type="term" value="F:RNA binding"/>
    <property type="evidence" value="ECO:0000318"/>
    <property type="project" value="GO_Central"/>
</dbReference>
<dbReference type="FunFam" id="1.10.10.790:FF:000001">
    <property type="entry name" value="Splicing factor 3a, subunit 1"/>
    <property type="match status" value="1"/>
</dbReference>
<dbReference type="OrthoDB" id="447637at2759"/>
<dbReference type="GO" id="GO:0071013">
    <property type="term" value="C:catalytic step 2 spliceosome"/>
    <property type="evidence" value="ECO:0000318"/>
    <property type="project" value="GO_Central"/>
</dbReference>
<feature type="compositionally biased region" description="Polar residues" evidence="7">
    <location>
        <begin position="64"/>
        <end position="77"/>
    </location>
</feature>
<keyword evidence="6" id="KW-0539">Nucleus</keyword>
<name>D8QRY9_SELML</name>
<gene>
    <name evidence="9" type="ORF">SELMODRAFT_33215</name>
</gene>
<feature type="region of interest" description="Disordered" evidence="7">
    <location>
        <begin position="64"/>
        <end position="88"/>
    </location>
</feature>
<proteinExistence type="predicted"/>
<dbReference type="EMBL" id="GL377566">
    <property type="protein sequence ID" value="EFJ36849.1"/>
    <property type="molecule type" value="Genomic_DNA"/>
</dbReference>
<keyword evidence="4" id="KW-0677">Repeat</keyword>
<organism evidence="10">
    <name type="scientific">Selaginella moellendorffii</name>
    <name type="common">Spikemoss</name>
    <dbReference type="NCBI Taxonomy" id="88036"/>
    <lineage>
        <taxon>Eukaryota</taxon>
        <taxon>Viridiplantae</taxon>
        <taxon>Streptophyta</taxon>
        <taxon>Embryophyta</taxon>
        <taxon>Tracheophyta</taxon>
        <taxon>Lycopodiopsida</taxon>
        <taxon>Selaginellales</taxon>
        <taxon>Selaginellaceae</taxon>
        <taxon>Selaginella</taxon>
    </lineage>
</organism>
<dbReference type="GO" id="GO:0071004">
    <property type="term" value="C:U2-type prespliceosome"/>
    <property type="evidence" value="ECO:0000318"/>
    <property type="project" value="GO_Central"/>
</dbReference>
<feature type="non-terminal residue" evidence="9">
    <location>
        <position position="395"/>
    </location>
</feature>
<dbReference type="HOGENOM" id="CLU_013259_0_1_1"/>
<evidence type="ECO:0000256" key="5">
    <source>
        <dbReference type="ARBA" id="ARBA00023187"/>
    </source>
</evidence>
<feature type="domain" description="SURP motif" evidence="8">
    <location>
        <begin position="132"/>
        <end position="174"/>
    </location>
</feature>
<dbReference type="Proteomes" id="UP000001514">
    <property type="component" value="Unassembled WGS sequence"/>
</dbReference>
<feature type="domain" description="SURP motif" evidence="8">
    <location>
        <begin position="12"/>
        <end position="53"/>
    </location>
</feature>
<evidence type="ECO:0000313" key="9">
    <source>
        <dbReference type="EMBL" id="EFJ36849.1"/>
    </source>
</evidence>
<dbReference type="PROSITE" id="PS50128">
    <property type="entry name" value="SURP"/>
    <property type="match status" value="2"/>
</dbReference>
<evidence type="ECO:0000256" key="1">
    <source>
        <dbReference type="ARBA" id="ARBA00004123"/>
    </source>
</evidence>
<evidence type="ECO:0000256" key="6">
    <source>
        <dbReference type="ARBA" id="ARBA00023242"/>
    </source>
</evidence>
<evidence type="ECO:0000256" key="4">
    <source>
        <dbReference type="ARBA" id="ARBA00022737"/>
    </source>
</evidence>
<dbReference type="GO" id="GO:0005686">
    <property type="term" value="C:U2 snRNP"/>
    <property type="evidence" value="ECO:0000318"/>
    <property type="project" value="GO_Central"/>
</dbReference>
<keyword evidence="10" id="KW-1185">Reference proteome</keyword>
<dbReference type="SUPFAM" id="SSF109905">
    <property type="entry name" value="Surp module (SWAP domain)"/>
    <property type="match status" value="2"/>
</dbReference>
<dbReference type="Gramene" id="EFJ36849">
    <property type="protein sequence ID" value="EFJ36849"/>
    <property type="gene ID" value="SELMODRAFT_33215"/>
</dbReference>
<dbReference type="InterPro" id="IPR045146">
    <property type="entry name" value="SF3A1"/>
</dbReference>
<evidence type="ECO:0000259" key="8">
    <source>
        <dbReference type="PROSITE" id="PS50128"/>
    </source>
</evidence>
<dbReference type="eggNOG" id="KOG0007">
    <property type="taxonomic scope" value="Eukaryota"/>
</dbReference>
<reference evidence="9 10" key="1">
    <citation type="journal article" date="2011" name="Science">
        <title>The Selaginella genome identifies genetic changes associated with the evolution of vascular plants.</title>
        <authorList>
            <person name="Banks J.A."/>
            <person name="Nishiyama T."/>
            <person name="Hasebe M."/>
            <person name="Bowman J.L."/>
            <person name="Gribskov M."/>
            <person name="dePamphilis C."/>
            <person name="Albert V.A."/>
            <person name="Aono N."/>
            <person name="Aoyama T."/>
            <person name="Ambrose B.A."/>
            <person name="Ashton N.W."/>
            <person name="Axtell M.J."/>
            <person name="Barker E."/>
            <person name="Barker M.S."/>
            <person name="Bennetzen J.L."/>
            <person name="Bonawitz N.D."/>
            <person name="Chapple C."/>
            <person name="Cheng C."/>
            <person name="Correa L.G."/>
            <person name="Dacre M."/>
            <person name="DeBarry J."/>
            <person name="Dreyer I."/>
            <person name="Elias M."/>
            <person name="Engstrom E.M."/>
            <person name="Estelle M."/>
            <person name="Feng L."/>
            <person name="Finet C."/>
            <person name="Floyd S.K."/>
            <person name="Frommer W.B."/>
            <person name="Fujita T."/>
            <person name="Gramzow L."/>
            <person name="Gutensohn M."/>
            <person name="Harholt J."/>
            <person name="Hattori M."/>
            <person name="Heyl A."/>
            <person name="Hirai T."/>
            <person name="Hiwatashi Y."/>
            <person name="Ishikawa M."/>
            <person name="Iwata M."/>
            <person name="Karol K.G."/>
            <person name="Koehler B."/>
            <person name="Kolukisaoglu U."/>
            <person name="Kubo M."/>
            <person name="Kurata T."/>
            <person name="Lalonde S."/>
            <person name="Li K."/>
            <person name="Li Y."/>
            <person name="Litt A."/>
            <person name="Lyons E."/>
            <person name="Manning G."/>
            <person name="Maruyama T."/>
            <person name="Michael T.P."/>
            <person name="Mikami K."/>
            <person name="Miyazaki S."/>
            <person name="Morinaga S."/>
            <person name="Murata T."/>
            <person name="Mueller-Roeber B."/>
            <person name="Nelson D.R."/>
            <person name="Obara M."/>
            <person name="Oguri Y."/>
            <person name="Olmstead R.G."/>
            <person name="Onodera N."/>
            <person name="Petersen B.L."/>
            <person name="Pils B."/>
            <person name="Prigge M."/>
            <person name="Rensing S.A."/>
            <person name="Riano-Pachon D.M."/>
            <person name="Roberts A.W."/>
            <person name="Sato Y."/>
            <person name="Scheller H.V."/>
            <person name="Schulz B."/>
            <person name="Schulz C."/>
            <person name="Shakirov E.V."/>
            <person name="Shibagaki N."/>
            <person name="Shinohara N."/>
            <person name="Shippen D.E."/>
            <person name="Soerensen I."/>
            <person name="Sotooka R."/>
            <person name="Sugimoto N."/>
            <person name="Sugita M."/>
            <person name="Sumikawa N."/>
            <person name="Tanurdzic M."/>
            <person name="Theissen G."/>
            <person name="Ulvskov P."/>
            <person name="Wakazuki S."/>
            <person name="Weng J.K."/>
            <person name="Willats W.W."/>
            <person name="Wipf D."/>
            <person name="Wolf P.G."/>
            <person name="Yang L."/>
            <person name="Zimmer A.D."/>
            <person name="Zhu Q."/>
            <person name="Mitros T."/>
            <person name="Hellsten U."/>
            <person name="Loque D."/>
            <person name="Otillar R."/>
            <person name="Salamov A."/>
            <person name="Schmutz J."/>
            <person name="Shapiro H."/>
            <person name="Lindquist E."/>
            <person name="Lucas S."/>
            <person name="Rokhsar D."/>
            <person name="Grigoriev I.V."/>
        </authorList>
    </citation>
    <scope>NUCLEOTIDE SEQUENCE [LARGE SCALE GENOMIC DNA]</scope>
</reference>
<dbReference type="PANTHER" id="PTHR15316:SF1">
    <property type="entry name" value="SPLICING FACTOR 3A SUBUNIT 1"/>
    <property type="match status" value="1"/>
</dbReference>
<comment type="subcellular location">
    <subcellularLocation>
        <location evidence="1">Nucleus</location>
    </subcellularLocation>
</comment>
<evidence type="ECO:0000256" key="3">
    <source>
        <dbReference type="ARBA" id="ARBA00022728"/>
    </source>
</evidence>
<accession>D8QRY9</accession>
<dbReference type="PANTHER" id="PTHR15316">
    <property type="entry name" value="SPLICEOSOME ASSOCIATED PROTEIN 114/SWAP SPLICING FACTOR-RELATED"/>
    <property type="match status" value="1"/>
</dbReference>
<dbReference type="KEGG" id="smo:SELMODRAFT_33215"/>
<keyword evidence="2" id="KW-0507">mRNA processing</keyword>
<dbReference type="SMART" id="SM00648">
    <property type="entry name" value="SWAP"/>
    <property type="match status" value="2"/>
</dbReference>
<sequence>GMIHPPPGIRCIVDKTAHFVARNGVEFERKITADNQILKFSFLKPSDPYHAYYQHKISEAKSSGAPSSITAAVQAQSKPPPLEDHPSSRKFHTLLQDLQSTEPSKVVELQEPEPEEFLLDFPEGLSAKDVDIIKLTAIFAARHGGEFLTGLASREHYNLQFSFLKPESSLHKIFKGLCHSYSKLLEAPTALIDKLKRELDKSVILERCLHRAEWEKSQKKLRDEAEEDDERMNSIDWHEFVVVETIQFVDEEDAALPSPVTQMDVIRRKEVIDITLPEDHFPDEGRTNGEDFFQVIVPAGEEPPMTIVRNWKRPEEMIEMGDKYAHTKMVICPITSELIPVSEMEEHMRISLIHPKFKEEKERMMSKRRNLGTLASDEEIARNVMSLAPARPDLF</sequence>
<dbReference type="InParanoid" id="D8QRY9"/>